<keyword evidence="5" id="KW-1185">Reference proteome</keyword>
<dbReference type="OrthoDB" id="8480037at2"/>
<evidence type="ECO:0000259" key="3">
    <source>
        <dbReference type="SMART" id="SM00824"/>
    </source>
</evidence>
<organism evidence="4 5">
    <name type="scientific">Micromonospora orduensis</name>
    <dbReference type="NCBI Taxonomy" id="1420891"/>
    <lineage>
        <taxon>Bacteria</taxon>
        <taxon>Bacillati</taxon>
        <taxon>Actinomycetota</taxon>
        <taxon>Actinomycetes</taxon>
        <taxon>Micromonosporales</taxon>
        <taxon>Micromonosporaceae</taxon>
        <taxon>Micromonospora</taxon>
    </lineage>
</organism>
<comment type="caution">
    <text evidence="4">The sequence shown here is derived from an EMBL/GenBank/DDBJ whole genome shotgun (WGS) entry which is preliminary data.</text>
</comment>
<dbReference type="Proteomes" id="UP000306145">
    <property type="component" value="Unassembled WGS sequence"/>
</dbReference>
<dbReference type="PANTHER" id="PTHR11487">
    <property type="entry name" value="THIOESTERASE"/>
    <property type="match status" value="1"/>
</dbReference>
<keyword evidence="2" id="KW-0378">Hydrolase</keyword>
<evidence type="ECO:0000256" key="1">
    <source>
        <dbReference type="ARBA" id="ARBA00007169"/>
    </source>
</evidence>
<dbReference type="AlphaFoldDB" id="A0A5C4QD20"/>
<feature type="domain" description="Thioesterase TesA-like" evidence="3">
    <location>
        <begin position="32"/>
        <end position="254"/>
    </location>
</feature>
<evidence type="ECO:0000313" key="5">
    <source>
        <dbReference type="Proteomes" id="UP000306145"/>
    </source>
</evidence>
<protein>
    <submittedName>
        <fullName evidence="4">Thioesterase</fullName>
    </submittedName>
</protein>
<dbReference type="InterPro" id="IPR020802">
    <property type="entry name" value="TesA-like"/>
</dbReference>
<dbReference type="InterPro" id="IPR029058">
    <property type="entry name" value="AB_hydrolase_fold"/>
</dbReference>
<dbReference type="PANTHER" id="PTHR11487:SF0">
    <property type="entry name" value="S-ACYL FATTY ACID SYNTHASE THIOESTERASE, MEDIUM CHAIN"/>
    <property type="match status" value="1"/>
</dbReference>
<dbReference type="RefSeq" id="WP_139587516.1">
    <property type="nucleotide sequence ID" value="NZ_VDFY01000257.1"/>
</dbReference>
<dbReference type="SMART" id="SM00824">
    <property type="entry name" value="PKS_TE"/>
    <property type="match status" value="1"/>
</dbReference>
<dbReference type="SUPFAM" id="SSF53474">
    <property type="entry name" value="alpha/beta-Hydrolases"/>
    <property type="match status" value="1"/>
</dbReference>
<dbReference type="Pfam" id="PF00975">
    <property type="entry name" value="Thioesterase"/>
    <property type="match status" value="1"/>
</dbReference>
<comment type="similarity">
    <text evidence="1">Belongs to the thioesterase family.</text>
</comment>
<dbReference type="GO" id="GO:0008610">
    <property type="term" value="P:lipid biosynthetic process"/>
    <property type="evidence" value="ECO:0007669"/>
    <property type="project" value="TreeGrafter"/>
</dbReference>
<dbReference type="InterPro" id="IPR001031">
    <property type="entry name" value="Thioesterase"/>
</dbReference>
<dbReference type="EMBL" id="VDFY01000257">
    <property type="protein sequence ID" value="TNH22710.1"/>
    <property type="molecule type" value="Genomic_DNA"/>
</dbReference>
<dbReference type="InterPro" id="IPR012223">
    <property type="entry name" value="TEII"/>
</dbReference>
<accession>A0A5C4QD20</accession>
<dbReference type="Gene3D" id="3.40.50.1820">
    <property type="entry name" value="alpha/beta hydrolase"/>
    <property type="match status" value="1"/>
</dbReference>
<gene>
    <name evidence="4" type="ORF">FHG89_28620</name>
</gene>
<evidence type="ECO:0000313" key="4">
    <source>
        <dbReference type="EMBL" id="TNH22710.1"/>
    </source>
</evidence>
<proteinExistence type="inferred from homology"/>
<reference evidence="4 5" key="1">
    <citation type="submission" date="2019-06" db="EMBL/GenBank/DDBJ databases">
        <title>Micromonospora ordensis sp. nov., isolated from deep marine sediment.</title>
        <authorList>
            <person name="Veyisoglu A."/>
            <person name="Carro L."/>
            <person name="Klenk H.-P."/>
            <person name="Sahin N."/>
        </authorList>
    </citation>
    <scope>NUCLEOTIDE SEQUENCE [LARGE SCALE GENOMIC DNA]</scope>
    <source>
        <strain evidence="4 5">S2509</strain>
    </source>
</reference>
<evidence type="ECO:0000256" key="2">
    <source>
        <dbReference type="ARBA" id="ARBA00022801"/>
    </source>
</evidence>
<sequence length="262" mass="29081">MDSVSETGLRPGELSAWFPIAPLTGKPELRLFCLHHGGGGASAYRDWQKLLDPRVEVVPVQLPGREGRFNEPCELSIRRLTERLTEPILHRAGDVPFAFFGHSMGALLSYELTYELGARGVPPQHLALSGFAPPHLTRPAGVRLLPDQEFMAHIVGLEGTPADLVELPELLDLLLPVLRADFTACETYEYVEREALRVPVTVFGGSEDPGVEVPMLRRWADLVATAPYLRVFPGGHFYLQEQREELVRALADRLGFGLVDQK</sequence>
<dbReference type="GO" id="GO:0016787">
    <property type="term" value="F:hydrolase activity"/>
    <property type="evidence" value="ECO:0007669"/>
    <property type="project" value="UniProtKB-KW"/>
</dbReference>
<name>A0A5C4QD20_9ACTN</name>